<proteinExistence type="predicted"/>
<dbReference type="Pfam" id="PF06629">
    <property type="entry name" value="MipA"/>
    <property type="match status" value="1"/>
</dbReference>
<dbReference type="EMBL" id="JASGBH010000005">
    <property type="protein sequence ID" value="MDI9233829.1"/>
    <property type="molecule type" value="Genomic_DNA"/>
</dbReference>
<dbReference type="RefSeq" id="WP_283224220.1">
    <property type="nucleotide sequence ID" value="NZ_JASGBH010000005.1"/>
</dbReference>
<organism evidence="1 2">
    <name type="scientific">Limnohabitans lacus</name>
    <dbReference type="NCBI Taxonomy" id="3045173"/>
    <lineage>
        <taxon>Bacteria</taxon>
        <taxon>Pseudomonadati</taxon>
        <taxon>Pseudomonadota</taxon>
        <taxon>Betaproteobacteria</taxon>
        <taxon>Burkholderiales</taxon>
        <taxon>Comamonadaceae</taxon>
        <taxon>Limnohabitans</taxon>
    </lineage>
</organism>
<dbReference type="Proteomes" id="UP001431902">
    <property type="component" value="Unassembled WGS sequence"/>
</dbReference>
<comment type="caution">
    <text evidence="1">The sequence shown here is derived from an EMBL/GenBank/DDBJ whole genome shotgun (WGS) entry which is preliminary data.</text>
</comment>
<evidence type="ECO:0000313" key="1">
    <source>
        <dbReference type="EMBL" id="MDI9233829.1"/>
    </source>
</evidence>
<accession>A0ABT6X6S5</accession>
<gene>
    <name evidence="1" type="ORF">QLQ16_08270</name>
</gene>
<evidence type="ECO:0000313" key="2">
    <source>
        <dbReference type="Proteomes" id="UP001431902"/>
    </source>
</evidence>
<sequence length="275" mass="30375">MRAQSPITRSTALQGLVSVLLGGWALSSWAQDPAPETPPPAASPTPWTYSLGLRSDIADLRHPGTQKLHLNLGLRYGRWRIGSTDGSNWHRFGQVLQDSGLAYDLRQDSKWSLAVSGSIINLDQSGQFDAIKAGRKTLRAKAGVDYRLPNRWSVGLIATQDLFMRGDGTTLSPTLTYRHPLSEVSTLMLSQSMTWASSAHWQTQQALDPLARTHQGTGLGEYAVQLAYRQRLSHHWAFFSQLGAQHTLSPVHPSSLNTIPSWNYSGQFGVVYFAH</sequence>
<evidence type="ECO:0008006" key="3">
    <source>
        <dbReference type="Google" id="ProtNLM"/>
    </source>
</evidence>
<name>A0ABT6X6S5_9BURK</name>
<dbReference type="InterPro" id="IPR010583">
    <property type="entry name" value="MipA"/>
</dbReference>
<reference evidence="1" key="1">
    <citation type="submission" date="2023-05" db="EMBL/GenBank/DDBJ databases">
        <title>Limnohabitans sp. strain HM2-2 Genome sequencing and assembly.</title>
        <authorList>
            <person name="Jung Y."/>
        </authorList>
    </citation>
    <scope>NUCLEOTIDE SEQUENCE</scope>
    <source>
        <strain evidence="1">HM2-2</strain>
    </source>
</reference>
<protein>
    <recommendedName>
        <fullName evidence="3">MipA/OmpV family protein</fullName>
    </recommendedName>
</protein>
<keyword evidence="2" id="KW-1185">Reference proteome</keyword>